<dbReference type="Gene3D" id="1.10.8.350">
    <property type="entry name" value="Bacterial muramidase"/>
    <property type="match status" value="1"/>
</dbReference>
<dbReference type="Pfam" id="PF13406">
    <property type="entry name" value="SLT_2"/>
    <property type="match status" value="1"/>
</dbReference>
<dbReference type="InterPro" id="IPR031304">
    <property type="entry name" value="SLT_2"/>
</dbReference>
<sequence length="344" mass="39890">MLFNNDWFNFFIQEFFKMIRLLLFFFSINISSEILERADIQEFIDMAVESSDLSREEIIDYLKDAEPSNRAVQARSNQPEVKATWDDYLSKRVTARRIDNGVMFLKEHIDIFDSAEKDFGVSKFYIASIIGMETNYGSYYGSYNPLDTIFTRAFEPNSNFWQKELIQLFILSKRYNLNPKKIKSSWSGAIGLGQFIPSSYNAYGVDYDLNGIVDLLGSKEDGIASVANYLQANGWLKGETAAIQIDFKGDFTNLKEDQIDELDLPFELNNFRTKIYAEELKKAGFNFEEEYLSLVSPILVQQKDLTKLYLGFDNFRVITKYNRSSKYALAVHQLAMEISKKFYE</sequence>
<dbReference type="EMBL" id="GU474871">
    <property type="protein sequence ID" value="ADI17681.1"/>
    <property type="molecule type" value="Genomic_DNA"/>
</dbReference>
<name>E0XTE0_9GAMM</name>
<dbReference type="CDD" id="cd13399">
    <property type="entry name" value="Slt35-like"/>
    <property type="match status" value="1"/>
</dbReference>
<dbReference type="GO" id="GO:0008933">
    <property type="term" value="F:peptidoglycan lytic transglycosylase activity"/>
    <property type="evidence" value="ECO:0007669"/>
    <property type="project" value="TreeGrafter"/>
</dbReference>
<dbReference type="InterPro" id="IPR043426">
    <property type="entry name" value="MltB-like"/>
</dbReference>
<dbReference type="InterPro" id="IPR023346">
    <property type="entry name" value="Lysozyme-like_dom_sf"/>
</dbReference>
<dbReference type="AlphaFoldDB" id="E0XTE0"/>
<proteinExistence type="predicted"/>
<dbReference type="GO" id="GO:0009253">
    <property type="term" value="P:peptidoglycan catabolic process"/>
    <property type="evidence" value="ECO:0007669"/>
    <property type="project" value="TreeGrafter"/>
</dbReference>
<dbReference type="Gene3D" id="1.10.530.10">
    <property type="match status" value="1"/>
</dbReference>
<evidence type="ECO:0000259" key="1">
    <source>
        <dbReference type="Pfam" id="PF13406"/>
    </source>
</evidence>
<dbReference type="PANTHER" id="PTHR30163">
    <property type="entry name" value="MEMBRANE-BOUND LYTIC MUREIN TRANSGLYCOSYLASE B"/>
    <property type="match status" value="1"/>
</dbReference>
<dbReference type="PANTHER" id="PTHR30163:SF9">
    <property type="entry name" value="MEMBRANE-BOUND LYTIC MUREIN TRANSGLYCOSYLASE B"/>
    <property type="match status" value="1"/>
</dbReference>
<reference evidence="2" key="1">
    <citation type="journal article" date="2011" name="Environ. Microbiol.">
        <title>Time-series analyses of Monterey Bay coastal microbial picoplankton using a 'genome proxy' microarray.</title>
        <authorList>
            <person name="Rich V.I."/>
            <person name="Pham V.D."/>
            <person name="Eppley J."/>
            <person name="Shi Y."/>
            <person name="DeLong E.F."/>
        </authorList>
    </citation>
    <scope>NUCLEOTIDE SEQUENCE</scope>
</reference>
<organism evidence="2">
    <name type="scientific">uncultured gamma proteobacterium HF0130_23I23</name>
    <dbReference type="NCBI Taxonomy" id="710984"/>
    <lineage>
        <taxon>Bacteria</taxon>
        <taxon>Pseudomonadati</taxon>
        <taxon>Pseudomonadota</taxon>
        <taxon>Gammaproteobacteria</taxon>
        <taxon>environmental samples</taxon>
    </lineage>
</organism>
<feature type="domain" description="Transglycosylase SLT" evidence="1">
    <location>
        <begin position="38"/>
        <end position="335"/>
    </location>
</feature>
<dbReference type="SUPFAM" id="SSF53955">
    <property type="entry name" value="Lysozyme-like"/>
    <property type="match status" value="1"/>
</dbReference>
<protein>
    <submittedName>
        <fullName evidence="2">Membrane-bound lytic murein transglycosylase b</fullName>
    </submittedName>
</protein>
<dbReference type="CAZy" id="GH103">
    <property type="family name" value="Glycoside Hydrolase Family 103"/>
</dbReference>
<accession>E0XTE0</accession>
<evidence type="ECO:0000313" key="2">
    <source>
        <dbReference type="EMBL" id="ADI17681.1"/>
    </source>
</evidence>